<reference evidence="1" key="1">
    <citation type="submission" date="2023-11" db="EMBL/GenBank/DDBJ databases">
        <authorList>
            <person name="Poullet M."/>
        </authorList>
    </citation>
    <scope>NUCLEOTIDE SEQUENCE</scope>
    <source>
        <strain evidence="1">E1834</strain>
    </source>
</reference>
<gene>
    <name evidence="1" type="ORF">MENTE1834_LOCUS913</name>
</gene>
<organism evidence="1 2">
    <name type="scientific">Meloidogyne enterolobii</name>
    <name type="common">Root-knot nematode worm</name>
    <name type="synonym">Meloidogyne mayaguensis</name>
    <dbReference type="NCBI Taxonomy" id="390850"/>
    <lineage>
        <taxon>Eukaryota</taxon>
        <taxon>Metazoa</taxon>
        <taxon>Ecdysozoa</taxon>
        <taxon>Nematoda</taxon>
        <taxon>Chromadorea</taxon>
        <taxon>Rhabditida</taxon>
        <taxon>Tylenchina</taxon>
        <taxon>Tylenchomorpha</taxon>
        <taxon>Tylenchoidea</taxon>
        <taxon>Meloidogynidae</taxon>
        <taxon>Meloidogyninae</taxon>
        <taxon>Meloidogyne</taxon>
    </lineage>
</organism>
<protein>
    <submittedName>
        <fullName evidence="1">Uncharacterized protein</fullName>
    </submittedName>
</protein>
<dbReference type="Proteomes" id="UP001497535">
    <property type="component" value="Unassembled WGS sequence"/>
</dbReference>
<evidence type="ECO:0000313" key="1">
    <source>
        <dbReference type="EMBL" id="CAK5007916.1"/>
    </source>
</evidence>
<keyword evidence="2" id="KW-1185">Reference proteome</keyword>
<proteinExistence type="predicted"/>
<accession>A0ACB0XLW3</accession>
<comment type="caution">
    <text evidence="1">The sequence shown here is derived from an EMBL/GenBank/DDBJ whole genome shotgun (WGS) entry which is preliminary data.</text>
</comment>
<sequence length="58" mass="6606">MAIEPLIAGRIDDVLNVEESTTLWFAIHVCQKSKCWNLCGRAMIIVQSRLECLKLKNC</sequence>
<dbReference type="EMBL" id="CAVMJV010000001">
    <property type="protein sequence ID" value="CAK5007916.1"/>
    <property type="molecule type" value="Genomic_DNA"/>
</dbReference>
<name>A0ACB0XLW3_MELEN</name>
<evidence type="ECO:0000313" key="2">
    <source>
        <dbReference type="Proteomes" id="UP001497535"/>
    </source>
</evidence>